<organism evidence="2 3">
    <name type="scientific">candidate division WWE3 bacterium GW2011_GWB2_43_22</name>
    <dbReference type="NCBI Taxonomy" id="1619118"/>
    <lineage>
        <taxon>Bacteria</taxon>
        <taxon>Katanobacteria</taxon>
    </lineage>
</organism>
<dbReference type="AlphaFoldDB" id="A0A0G1EJP3"/>
<evidence type="ECO:0000256" key="1">
    <source>
        <dbReference type="SAM" id="Phobius"/>
    </source>
</evidence>
<feature type="transmembrane region" description="Helical" evidence="1">
    <location>
        <begin position="82"/>
        <end position="100"/>
    </location>
</feature>
<keyword evidence="1" id="KW-0472">Membrane</keyword>
<keyword evidence="1" id="KW-1133">Transmembrane helix</keyword>
<feature type="transmembrane region" description="Helical" evidence="1">
    <location>
        <begin position="112"/>
        <end position="134"/>
    </location>
</feature>
<keyword evidence="1" id="KW-0812">Transmembrane</keyword>
<evidence type="ECO:0000313" key="2">
    <source>
        <dbReference type="EMBL" id="KKT10048.1"/>
    </source>
</evidence>
<feature type="transmembrane region" description="Helical" evidence="1">
    <location>
        <begin position="25"/>
        <end position="45"/>
    </location>
</feature>
<comment type="caution">
    <text evidence="2">The sequence shown here is derived from an EMBL/GenBank/DDBJ whole genome shotgun (WGS) entry which is preliminary data.</text>
</comment>
<sequence>MGSVNFAEHVNKFFTDISFKIADDLGYTILAALFLTSGIVLIRFLKGTFSRFDVSLMFLIVPAFLLIYYISGFEKSRSQYYFIIYPFLSVIFGYFCVWAMNKISLGMKPLYLPIMLLLFLPPFYFSVFNAIRFLRNDTRLDLKKFLETEVPLGTRVVYGSSDAASVSKYVFNNAVKDPDKLPRGTRYYYIELNKGVSSGRALLEVSNRGRIGPYITVEEKIR</sequence>
<accession>A0A0G1EJP3</accession>
<reference evidence="2 3" key="1">
    <citation type="journal article" date="2015" name="Nature">
        <title>rRNA introns, odd ribosomes, and small enigmatic genomes across a large radiation of phyla.</title>
        <authorList>
            <person name="Brown C.T."/>
            <person name="Hug L.A."/>
            <person name="Thomas B.C."/>
            <person name="Sharon I."/>
            <person name="Castelle C.J."/>
            <person name="Singh A."/>
            <person name="Wilkins M.J."/>
            <person name="Williams K.H."/>
            <person name="Banfield J.F."/>
        </authorList>
    </citation>
    <scope>NUCLEOTIDE SEQUENCE [LARGE SCALE GENOMIC DNA]</scope>
</reference>
<feature type="transmembrane region" description="Helical" evidence="1">
    <location>
        <begin position="51"/>
        <end position="70"/>
    </location>
</feature>
<proteinExistence type="predicted"/>
<name>A0A0G1EJP3_UNCKA</name>
<protein>
    <submittedName>
        <fullName evidence="2">Uncharacterized protein</fullName>
    </submittedName>
</protein>
<dbReference type="Proteomes" id="UP000033910">
    <property type="component" value="Unassembled WGS sequence"/>
</dbReference>
<gene>
    <name evidence="2" type="ORF">UV89_C0029G0002</name>
</gene>
<evidence type="ECO:0000313" key="3">
    <source>
        <dbReference type="Proteomes" id="UP000033910"/>
    </source>
</evidence>
<dbReference type="EMBL" id="LCGF01000029">
    <property type="protein sequence ID" value="KKT10048.1"/>
    <property type="molecule type" value="Genomic_DNA"/>
</dbReference>